<evidence type="ECO:0000256" key="3">
    <source>
        <dbReference type="ARBA" id="ARBA00012438"/>
    </source>
</evidence>
<evidence type="ECO:0000259" key="9">
    <source>
        <dbReference type="PROSITE" id="PS50109"/>
    </source>
</evidence>
<dbReference type="PROSITE" id="PS50885">
    <property type="entry name" value="HAMP"/>
    <property type="match status" value="1"/>
</dbReference>
<dbReference type="AlphaFoldDB" id="A0A1H3PUR9"/>
<dbReference type="CDD" id="cd06225">
    <property type="entry name" value="HAMP"/>
    <property type="match status" value="1"/>
</dbReference>
<accession>A0A1H3PUR9</accession>
<evidence type="ECO:0000256" key="4">
    <source>
        <dbReference type="ARBA" id="ARBA00022553"/>
    </source>
</evidence>
<keyword evidence="8" id="KW-0472">Membrane</keyword>
<dbReference type="InterPro" id="IPR036097">
    <property type="entry name" value="HisK_dim/P_sf"/>
</dbReference>
<dbReference type="InterPro" id="IPR036890">
    <property type="entry name" value="HATPase_C_sf"/>
</dbReference>
<keyword evidence="7" id="KW-0902">Two-component regulatory system</keyword>
<dbReference type="CDD" id="cd00082">
    <property type="entry name" value="HisKA"/>
    <property type="match status" value="1"/>
</dbReference>
<evidence type="ECO:0000259" key="10">
    <source>
        <dbReference type="PROSITE" id="PS50885"/>
    </source>
</evidence>
<feature type="domain" description="HAMP" evidence="10">
    <location>
        <begin position="193"/>
        <end position="246"/>
    </location>
</feature>
<dbReference type="InterPro" id="IPR003594">
    <property type="entry name" value="HATPase_dom"/>
</dbReference>
<name>A0A1H3PUR9_9FIRM</name>
<dbReference type="Pfam" id="PF00512">
    <property type="entry name" value="HisKA"/>
    <property type="match status" value="1"/>
</dbReference>
<dbReference type="EC" id="2.7.13.3" evidence="3"/>
<dbReference type="Pfam" id="PF02518">
    <property type="entry name" value="HATPase_c"/>
    <property type="match status" value="1"/>
</dbReference>
<dbReference type="Proteomes" id="UP000198625">
    <property type="component" value="Unassembled WGS sequence"/>
</dbReference>
<dbReference type="OrthoDB" id="9813151at2"/>
<evidence type="ECO:0000313" key="12">
    <source>
        <dbReference type="Proteomes" id="UP000198625"/>
    </source>
</evidence>
<dbReference type="SMART" id="SM00304">
    <property type="entry name" value="HAMP"/>
    <property type="match status" value="1"/>
</dbReference>
<keyword evidence="12" id="KW-1185">Reference proteome</keyword>
<dbReference type="SUPFAM" id="SSF158472">
    <property type="entry name" value="HAMP domain-like"/>
    <property type="match status" value="1"/>
</dbReference>
<dbReference type="GO" id="GO:0004721">
    <property type="term" value="F:phosphoprotein phosphatase activity"/>
    <property type="evidence" value="ECO:0007669"/>
    <property type="project" value="TreeGrafter"/>
</dbReference>
<dbReference type="PRINTS" id="PR00344">
    <property type="entry name" value="BCTRLSENSOR"/>
</dbReference>
<keyword evidence="8" id="KW-1133">Transmembrane helix</keyword>
<evidence type="ECO:0000256" key="2">
    <source>
        <dbReference type="ARBA" id="ARBA00004370"/>
    </source>
</evidence>
<dbReference type="GO" id="GO:0000155">
    <property type="term" value="F:phosphorelay sensor kinase activity"/>
    <property type="evidence" value="ECO:0007669"/>
    <property type="project" value="InterPro"/>
</dbReference>
<evidence type="ECO:0000313" key="11">
    <source>
        <dbReference type="EMBL" id="SDZ04713.1"/>
    </source>
</evidence>
<dbReference type="InterPro" id="IPR050351">
    <property type="entry name" value="BphY/WalK/GraS-like"/>
</dbReference>
<dbReference type="InterPro" id="IPR005467">
    <property type="entry name" value="His_kinase_dom"/>
</dbReference>
<keyword evidence="8" id="KW-0812">Transmembrane</keyword>
<dbReference type="Pfam" id="PF00672">
    <property type="entry name" value="HAMP"/>
    <property type="match status" value="1"/>
</dbReference>
<dbReference type="SUPFAM" id="SSF47384">
    <property type="entry name" value="Homodimeric domain of signal transducing histidine kinase"/>
    <property type="match status" value="1"/>
</dbReference>
<dbReference type="PANTHER" id="PTHR45453:SF1">
    <property type="entry name" value="PHOSPHATE REGULON SENSOR PROTEIN PHOR"/>
    <property type="match status" value="1"/>
</dbReference>
<organism evidence="11 12">
    <name type="scientific">Proteiniborus ethanoligenes</name>
    <dbReference type="NCBI Taxonomy" id="415015"/>
    <lineage>
        <taxon>Bacteria</taxon>
        <taxon>Bacillati</taxon>
        <taxon>Bacillota</taxon>
        <taxon>Clostridia</taxon>
        <taxon>Eubacteriales</taxon>
        <taxon>Proteiniborus</taxon>
    </lineage>
</organism>
<gene>
    <name evidence="11" type="ORF">SAMN05660462_01656</name>
</gene>
<dbReference type="CDD" id="cd16922">
    <property type="entry name" value="HATPase_EvgS-ArcB-TorS-like"/>
    <property type="match status" value="1"/>
</dbReference>
<dbReference type="SMART" id="SM00388">
    <property type="entry name" value="HisKA"/>
    <property type="match status" value="1"/>
</dbReference>
<reference evidence="11 12" key="1">
    <citation type="submission" date="2016-10" db="EMBL/GenBank/DDBJ databases">
        <authorList>
            <person name="de Groot N.N."/>
        </authorList>
    </citation>
    <scope>NUCLEOTIDE SEQUENCE [LARGE SCALE GENOMIC DNA]</scope>
    <source>
        <strain evidence="11 12">DSM 21650</strain>
    </source>
</reference>
<dbReference type="InterPro" id="IPR004358">
    <property type="entry name" value="Sig_transdc_His_kin-like_C"/>
</dbReference>
<evidence type="ECO:0000256" key="8">
    <source>
        <dbReference type="SAM" id="Phobius"/>
    </source>
</evidence>
<comment type="subcellular location">
    <subcellularLocation>
        <location evidence="2">Membrane</location>
    </subcellularLocation>
</comment>
<dbReference type="InterPro" id="IPR003661">
    <property type="entry name" value="HisK_dim/P_dom"/>
</dbReference>
<keyword evidence="5" id="KW-0808">Transferase</keyword>
<sequence length="467" mass="53056">MKKLKTKIIILMLSVAILSVVLVAVITNLTIFNKFNTYMEEEHADRISDIVKMVEYSYSIDNSWSNKVLRNISNSSLIDNFMIQIINENGNVVFENNVDNSMMRMHNQMMGRMGKRIMRGADNSKISDSNTTVKLQELIVDGKRIGTIEIGYTGNFIVSQREVDFTKGINSSILYASIISIILAIILGLYNSKVMSQPILKITNAANNIREGDLDTKIQIKNDARELIELSEAINHLAQSLKEQQILRKRLTTDISHELRTPLTILLSHIEAFSDGVWQPTKERLSICRDEVIRLKKLVEQLKYITDIENHRVELEIESFNLSELLEGIVESFEYEFQIKSVRLERHIEENIIIEGDMDKVRQIIINLISNALKFTDSEGRVNVALNKDSNKTILEIIDTGIGINEEDIPFVFERFYRSDKSRSRDTGGAGIGLTITKTLVEAHGGKISVASEKEKGSRFTIVFPNI</sequence>
<dbReference type="RefSeq" id="WP_091729744.1">
    <property type="nucleotide sequence ID" value="NZ_FNQE01000016.1"/>
</dbReference>
<evidence type="ECO:0000256" key="7">
    <source>
        <dbReference type="ARBA" id="ARBA00023012"/>
    </source>
</evidence>
<keyword evidence="4" id="KW-0597">Phosphoprotein</keyword>
<feature type="domain" description="Histidine kinase" evidence="9">
    <location>
        <begin position="254"/>
        <end position="467"/>
    </location>
</feature>
<proteinExistence type="predicted"/>
<comment type="catalytic activity">
    <reaction evidence="1">
        <text>ATP + protein L-histidine = ADP + protein N-phospho-L-histidine.</text>
        <dbReference type="EC" id="2.7.13.3"/>
    </reaction>
</comment>
<evidence type="ECO:0000256" key="5">
    <source>
        <dbReference type="ARBA" id="ARBA00022679"/>
    </source>
</evidence>
<dbReference type="STRING" id="415015.SAMN05660462_01656"/>
<dbReference type="GO" id="GO:0016036">
    <property type="term" value="P:cellular response to phosphate starvation"/>
    <property type="evidence" value="ECO:0007669"/>
    <property type="project" value="TreeGrafter"/>
</dbReference>
<dbReference type="GO" id="GO:0005886">
    <property type="term" value="C:plasma membrane"/>
    <property type="evidence" value="ECO:0007669"/>
    <property type="project" value="TreeGrafter"/>
</dbReference>
<feature type="transmembrane region" description="Helical" evidence="8">
    <location>
        <begin position="173"/>
        <end position="191"/>
    </location>
</feature>
<dbReference type="InterPro" id="IPR003660">
    <property type="entry name" value="HAMP_dom"/>
</dbReference>
<evidence type="ECO:0000256" key="6">
    <source>
        <dbReference type="ARBA" id="ARBA00022777"/>
    </source>
</evidence>
<protein>
    <recommendedName>
        <fullName evidence="3">histidine kinase</fullName>
        <ecNumber evidence="3">2.7.13.3</ecNumber>
    </recommendedName>
</protein>
<dbReference type="PROSITE" id="PS50109">
    <property type="entry name" value="HIS_KIN"/>
    <property type="match status" value="1"/>
</dbReference>
<dbReference type="SMART" id="SM00387">
    <property type="entry name" value="HATPase_c"/>
    <property type="match status" value="1"/>
</dbReference>
<dbReference type="FunFam" id="3.30.565.10:FF:000006">
    <property type="entry name" value="Sensor histidine kinase WalK"/>
    <property type="match status" value="1"/>
</dbReference>
<keyword evidence="6 11" id="KW-0418">Kinase</keyword>
<dbReference type="SUPFAM" id="SSF55874">
    <property type="entry name" value="ATPase domain of HSP90 chaperone/DNA topoisomerase II/histidine kinase"/>
    <property type="match status" value="1"/>
</dbReference>
<dbReference type="Gene3D" id="3.30.565.10">
    <property type="entry name" value="Histidine kinase-like ATPase, C-terminal domain"/>
    <property type="match status" value="1"/>
</dbReference>
<dbReference type="Gene3D" id="6.10.340.10">
    <property type="match status" value="1"/>
</dbReference>
<evidence type="ECO:0000256" key="1">
    <source>
        <dbReference type="ARBA" id="ARBA00000085"/>
    </source>
</evidence>
<dbReference type="PANTHER" id="PTHR45453">
    <property type="entry name" value="PHOSPHATE REGULON SENSOR PROTEIN PHOR"/>
    <property type="match status" value="1"/>
</dbReference>
<dbReference type="EMBL" id="FNQE01000016">
    <property type="protein sequence ID" value="SDZ04713.1"/>
    <property type="molecule type" value="Genomic_DNA"/>
</dbReference>
<dbReference type="Gene3D" id="1.10.287.130">
    <property type="match status" value="1"/>
</dbReference>